<dbReference type="InterPro" id="IPR029058">
    <property type="entry name" value="AB_hydrolase_fold"/>
</dbReference>
<dbReference type="Pfam" id="PF12697">
    <property type="entry name" value="Abhydrolase_6"/>
    <property type="match status" value="1"/>
</dbReference>
<sequence>MAHYLTTNNATLHFTDQGQGSTALLFLHYWGGSAQTWQQVTAPLVPKVRCVAMDLRGWGRSRALDGRYDLEAMADDVQALIEALGIERVVLVGHSMGGKVAQIVAGRLPASLAALLLVAPAPPKGLPVPAEVRQGMLDSYQSRAGVMQALKVLTHQPLGEADREQVITDTLAGDMAAKVYWTSEGILADIKEGLELVTVPVLILVGDKDEVERRQVLEPLFGAILPGAGFRVLADVGHLSPIEAPAQVAQACLELLEELA</sequence>
<dbReference type="InterPro" id="IPR050266">
    <property type="entry name" value="AB_hydrolase_sf"/>
</dbReference>
<dbReference type="Proteomes" id="UP000268033">
    <property type="component" value="Unassembled WGS sequence"/>
</dbReference>
<dbReference type="PANTHER" id="PTHR43798:SF31">
    <property type="entry name" value="AB HYDROLASE SUPERFAMILY PROTEIN YCLE"/>
    <property type="match status" value="1"/>
</dbReference>
<keyword evidence="1" id="KW-0378">Hydrolase</keyword>
<name>A0A3N1P7Y3_9GAMM</name>
<dbReference type="GO" id="GO:0016787">
    <property type="term" value="F:hydrolase activity"/>
    <property type="evidence" value="ECO:0007669"/>
    <property type="project" value="UniProtKB-KW"/>
</dbReference>
<dbReference type="STRING" id="584787.GCA_001247655_00743"/>
<evidence type="ECO:0000313" key="4">
    <source>
        <dbReference type="Proteomes" id="UP000268033"/>
    </source>
</evidence>
<dbReference type="AlphaFoldDB" id="A0A3N1P7Y3"/>
<evidence type="ECO:0000256" key="1">
    <source>
        <dbReference type="ARBA" id="ARBA00022801"/>
    </source>
</evidence>
<dbReference type="SUPFAM" id="SSF53474">
    <property type="entry name" value="alpha/beta-Hydrolases"/>
    <property type="match status" value="1"/>
</dbReference>
<dbReference type="RefSeq" id="WP_050659650.1">
    <property type="nucleotide sequence ID" value="NZ_JBLXAC010000017.1"/>
</dbReference>
<comment type="caution">
    <text evidence="3">The sequence shown here is derived from an EMBL/GenBank/DDBJ whole genome shotgun (WGS) entry which is preliminary data.</text>
</comment>
<dbReference type="GO" id="GO:0016020">
    <property type="term" value="C:membrane"/>
    <property type="evidence" value="ECO:0007669"/>
    <property type="project" value="TreeGrafter"/>
</dbReference>
<reference evidence="3 4" key="1">
    <citation type="submission" date="2018-11" db="EMBL/GenBank/DDBJ databases">
        <title>Genomic Encyclopedia of Type Strains, Phase IV (KMG-IV): sequencing the most valuable type-strain genomes for metagenomic binning, comparative biology and taxonomic classification.</title>
        <authorList>
            <person name="Goeker M."/>
        </authorList>
    </citation>
    <scope>NUCLEOTIDE SEQUENCE [LARGE SCALE GENOMIC DNA]</scope>
    <source>
        <strain evidence="3 4">DSM 21945</strain>
    </source>
</reference>
<dbReference type="PANTHER" id="PTHR43798">
    <property type="entry name" value="MONOACYLGLYCEROL LIPASE"/>
    <property type="match status" value="1"/>
</dbReference>
<accession>A0A3N1P7Y3</accession>
<proteinExistence type="predicted"/>
<gene>
    <name evidence="3" type="ORF">EDC28_10760</name>
</gene>
<evidence type="ECO:0000313" key="3">
    <source>
        <dbReference type="EMBL" id="ROQ24179.1"/>
    </source>
</evidence>
<dbReference type="Gene3D" id="3.40.50.1820">
    <property type="entry name" value="alpha/beta hydrolase"/>
    <property type="match status" value="1"/>
</dbReference>
<organism evidence="3 4">
    <name type="scientific">Gallaecimonas pentaromativorans</name>
    <dbReference type="NCBI Taxonomy" id="584787"/>
    <lineage>
        <taxon>Bacteria</taxon>
        <taxon>Pseudomonadati</taxon>
        <taxon>Pseudomonadota</taxon>
        <taxon>Gammaproteobacteria</taxon>
        <taxon>Enterobacterales</taxon>
        <taxon>Gallaecimonadaceae</taxon>
        <taxon>Gallaecimonas</taxon>
    </lineage>
</organism>
<dbReference type="InterPro" id="IPR000073">
    <property type="entry name" value="AB_hydrolase_1"/>
</dbReference>
<protein>
    <submittedName>
        <fullName evidence="3">Pimeloyl-ACP methyl ester carboxylesterase</fullName>
    </submittedName>
</protein>
<evidence type="ECO:0000259" key="2">
    <source>
        <dbReference type="Pfam" id="PF12697"/>
    </source>
</evidence>
<keyword evidence="4" id="KW-1185">Reference proteome</keyword>
<feature type="domain" description="AB hydrolase-1" evidence="2">
    <location>
        <begin position="24"/>
        <end position="251"/>
    </location>
</feature>
<dbReference type="EMBL" id="RJUL01000007">
    <property type="protein sequence ID" value="ROQ24179.1"/>
    <property type="molecule type" value="Genomic_DNA"/>
</dbReference>
<dbReference type="PRINTS" id="PR00111">
    <property type="entry name" value="ABHYDROLASE"/>
</dbReference>